<dbReference type="PANTHER" id="PTHR36447:SF2">
    <property type="entry name" value="BETA-GALACTOSIDASE YESZ"/>
    <property type="match status" value="1"/>
</dbReference>
<name>A0A7G9GW12_9FUSO</name>
<dbReference type="Pfam" id="PF08532">
    <property type="entry name" value="Glyco_hydro_42M"/>
    <property type="match status" value="1"/>
</dbReference>
<feature type="active site" description="Nucleophile" evidence="9">
    <location>
        <position position="303"/>
    </location>
</feature>
<dbReference type="InterPro" id="IPR017853">
    <property type="entry name" value="GH"/>
</dbReference>
<keyword evidence="4 11" id="KW-0479">Metal-binding</keyword>
<evidence type="ECO:0000256" key="9">
    <source>
        <dbReference type="PIRSR" id="PIRSR001084-1"/>
    </source>
</evidence>
<evidence type="ECO:0000313" key="15">
    <source>
        <dbReference type="Proteomes" id="UP000515913"/>
    </source>
</evidence>
<proteinExistence type="inferred from homology"/>
<dbReference type="SUPFAM" id="SSF52317">
    <property type="entry name" value="Class I glutamine amidotransferase-like"/>
    <property type="match status" value="1"/>
</dbReference>
<dbReference type="EC" id="3.2.1.23" evidence="3 8"/>
<feature type="active site" description="Proton donor" evidence="9">
    <location>
        <position position="142"/>
    </location>
</feature>
<evidence type="ECO:0000259" key="13">
    <source>
        <dbReference type="Pfam" id="PF08532"/>
    </source>
</evidence>
<comment type="catalytic activity">
    <reaction evidence="1 8">
        <text>Hydrolysis of terminal non-reducing beta-D-galactose residues in beta-D-galactosides.</text>
        <dbReference type="EC" id="3.2.1.23"/>
    </reaction>
</comment>
<dbReference type="Pfam" id="PF02449">
    <property type="entry name" value="Glyco_hydro_42"/>
    <property type="match status" value="1"/>
</dbReference>
<feature type="binding site" evidence="10">
    <location>
        <position position="141"/>
    </location>
    <ligand>
        <name>substrate</name>
    </ligand>
</feature>
<dbReference type="CDD" id="cd03143">
    <property type="entry name" value="A4_beta-galactosidase_middle_domain"/>
    <property type="match status" value="1"/>
</dbReference>
<protein>
    <recommendedName>
        <fullName evidence="3 8">Beta-galactosidase</fullName>
        <shortName evidence="8">Beta-gal</shortName>
        <ecNumber evidence="3 8">3.2.1.23</ecNumber>
    </recommendedName>
</protein>
<organism evidence="14 15">
    <name type="scientific">Fusobacterium hominis</name>
    <dbReference type="NCBI Taxonomy" id="2764326"/>
    <lineage>
        <taxon>Bacteria</taxon>
        <taxon>Fusobacteriati</taxon>
        <taxon>Fusobacteriota</taxon>
        <taxon>Fusobacteriia</taxon>
        <taxon>Fusobacteriales</taxon>
        <taxon>Fusobacteriaceae</taxon>
        <taxon>Fusobacterium</taxon>
    </lineage>
</organism>
<dbReference type="GO" id="GO:0004565">
    <property type="term" value="F:beta-galactosidase activity"/>
    <property type="evidence" value="ECO:0007669"/>
    <property type="project" value="UniProtKB-EC"/>
</dbReference>
<evidence type="ECO:0000256" key="2">
    <source>
        <dbReference type="ARBA" id="ARBA00005940"/>
    </source>
</evidence>
<keyword evidence="7 8" id="KW-0326">Glycosidase</keyword>
<dbReference type="InterPro" id="IPR003476">
    <property type="entry name" value="Glyco_hydro_42"/>
</dbReference>
<feature type="binding site" evidence="11">
    <location>
        <position position="107"/>
    </location>
    <ligand>
        <name>Zn(2+)</name>
        <dbReference type="ChEBI" id="CHEBI:29105"/>
    </ligand>
</feature>
<evidence type="ECO:0000256" key="10">
    <source>
        <dbReference type="PIRSR" id="PIRSR001084-2"/>
    </source>
</evidence>
<evidence type="ECO:0000256" key="4">
    <source>
        <dbReference type="ARBA" id="ARBA00022723"/>
    </source>
</evidence>
<evidence type="ECO:0000256" key="6">
    <source>
        <dbReference type="ARBA" id="ARBA00022833"/>
    </source>
</evidence>
<dbReference type="InterPro" id="IPR029062">
    <property type="entry name" value="Class_I_gatase-like"/>
</dbReference>
<dbReference type="KEGG" id="fho:H9Q81_08600"/>
<feature type="binding site" evidence="10">
    <location>
        <position position="103"/>
    </location>
    <ligand>
        <name>substrate</name>
    </ligand>
</feature>
<keyword evidence="6 11" id="KW-0862">Zinc</keyword>
<dbReference type="PANTHER" id="PTHR36447">
    <property type="entry name" value="BETA-GALACTOSIDASE GANA"/>
    <property type="match status" value="1"/>
</dbReference>
<reference evidence="14 15" key="1">
    <citation type="submission" date="2020-08" db="EMBL/GenBank/DDBJ databases">
        <authorList>
            <person name="Liu C."/>
            <person name="Sun Q."/>
        </authorList>
    </citation>
    <scope>NUCLEOTIDE SEQUENCE [LARGE SCALE GENOMIC DNA]</scope>
    <source>
        <strain evidence="14 15">NSJ-57</strain>
    </source>
</reference>
<dbReference type="RefSeq" id="WP_101474543.1">
    <property type="nucleotide sequence ID" value="NZ_CP060637.1"/>
</dbReference>
<evidence type="ECO:0000256" key="1">
    <source>
        <dbReference type="ARBA" id="ARBA00001412"/>
    </source>
</evidence>
<evidence type="ECO:0000256" key="7">
    <source>
        <dbReference type="ARBA" id="ARBA00023295"/>
    </source>
</evidence>
<dbReference type="GO" id="GO:0009341">
    <property type="term" value="C:beta-galactosidase complex"/>
    <property type="evidence" value="ECO:0007669"/>
    <property type="project" value="InterPro"/>
</dbReference>
<evidence type="ECO:0000256" key="3">
    <source>
        <dbReference type="ARBA" id="ARBA00012756"/>
    </source>
</evidence>
<comment type="similarity">
    <text evidence="2 8">Belongs to the glycosyl hydrolase 42 family.</text>
</comment>
<evidence type="ECO:0000256" key="11">
    <source>
        <dbReference type="PIRSR" id="PIRSR001084-3"/>
    </source>
</evidence>
<accession>A0A7G9GW12</accession>
<feature type="binding site" evidence="11">
    <location>
        <position position="156"/>
    </location>
    <ligand>
        <name>Zn(2+)</name>
        <dbReference type="ChEBI" id="CHEBI:29105"/>
    </ligand>
</feature>
<dbReference type="Gene3D" id="3.20.20.80">
    <property type="entry name" value="Glycosidases"/>
    <property type="match status" value="1"/>
</dbReference>
<evidence type="ECO:0000259" key="12">
    <source>
        <dbReference type="Pfam" id="PF02449"/>
    </source>
</evidence>
<dbReference type="EMBL" id="CP060637">
    <property type="protein sequence ID" value="QNM14994.1"/>
    <property type="molecule type" value="Genomic_DNA"/>
</dbReference>
<dbReference type="Proteomes" id="UP000515913">
    <property type="component" value="Chromosome"/>
</dbReference>
<gene>
    <name evidence="14" type="ORF">H9Q81_08600</name>
</gene>
<dbReference type="AlphaFoldDB" id="A0A7G9GW12"/>
<dbReference type="InterPro" id="IPR013529">
    <property type="entry name" value="Glyco_hydro_42_N"/>
</dbReference>
<feature type="domain" description="Glycoside hydrolase family 42 N-terminal" evidence="12">
    <location>
        <begin position="6"/>
        <end position="380"/>
    </location>
</feature>
<feature type="binding site" evidence="11">
    <location>
        <position position="153"/>
    </location>
    <ligand>
        <name>Zn(2+)</name>
        <dbReference type="ChEBI" id="CHEBI:29105"/>
    </ligand>
</feature>
<dbReference type="Gene3D" id="3.40.50.880">
    <property type="match status" value="1"/>
</dbReference>
<dbReference type="SUPFAM" id="SSF51445">
    <property type="entry name" value="(Trans)glycosidases"/>
    <property type="match status" value="1"/>
</dbReference>
<evidence type="ECO:0000313" key="14">
    <source>
        <dbReference type="EMBL" id="QNM14994.1"/>
    </source>
</evidence>
<feature type="binding site" evidence="11">
    <location>
        <position position="151"/>
    </location>
    <ligand>
        <name>Zn(2+)</name>
        <dbReference type="ChEBI" id="CHEBI:29105"/>
    </ligand>
</feature>
<feature type="domain" description="Beta-galactosidase trimerisation" evidence="13">
    <location>
        <begin position="392"/>
        <end position="599"/>
    </location>
</feature>
<sequence length="647" mass="76089">MWLGVDYYPEQWNINMLEEDLKNIKEMGSNVIRIGEFAWHLMEREEGKYDFSFFDYVIEKAREYDLKIIFGTPTATIPAWLIKKYPDMLLEYEPGRKISYGGRHTNCYNHPMFEKYANNITTKLVEHYKDEKNIIAWQMDNELGHEGSDLCYCDNCKKQFQNFLKKKYENIEELNIRYGTAFWSQTYNDFDEIPMPTKTIATHNPSLRMDWERFRSETIEKFLNSQIRIIREIIPDALILHDFAGGGMSKHVDYSKLAENLDIVAFNNYPVWGGQKDPIKPYEIAFALDYMRGLKRKNFWITEGIMGAQGHDITGYTPRPNQAKMWSYQGIARGAEALTYFRYRGGIKGAEQFCYGILDADNKKRRKYHEVKSFFSDIKKYKDILEEPLNSEIAIVHDFQSLASFRIQQQSLLLNCEEETKKYYKYFYDRNIYVDVIPSSLDLKKYKIIILPFLTVQDDEFRKKVESYVKEGGILILTYRTSVKDIDNNLVLNEFLPVGYNKMAGLYVEEIESLQDYDCLKLVGENEYNGVEGKGGIFREMLVCTTAKTLFKYSDKFYNEFSAVTKNKLEKGKVYYLGCGLEEKLIHVIFDDILEEVKIKSNLTIEGLEVIERGNDKKIRFYINHNDFPVTYQNLSLDPFECRIEEI</sequence>
<dbReference type="GO" id="GO:0046872">
    <property type="term" value="F:metal ion binding"/>
    <property type="evidence" value="ECO:0007669"/>
    <property type="project" value="UniProtKB-KW"/>
</dbReference>
<keyword evidence="5 8" id="KW-0378">Hydrolase</keyword>
<dbReference type="PIRSF" id="PIRSF001084">
    <property type="entry name" value="B-galactosidase"/>
    <property type="match status" value="1"/>
</dbReference>
<evidence type="ECO:0000256" key="5">
    <source>
        <dbReference type="ARBA" id="ARBA00022801"/>
    </source>
</evidence>
<keyword evidence="15" id="KW-1185">Reference proteome</keyword>
<dbReference type="GO" id="GO:0005975">
    <property type="term" value="P:carbohydrate metabolic process"/>
    <property type="evidence" value="ECO:0007669"/>
    <property type="project" value="InterPro"/>
</dbReference>
<dbReference type="InterPro" id="IPR013738">
    <property type="entry name" value="Beta_galactosidase_Trimer"/>
</dbReference>
<evidence type="ECO:0000256" key="8">
    <source>
        <dbReference type="PIRNR" id="PIRNR001084"/>
    </source>
</evidence>